<proteinExistence type="predicted"/>
<protein>
    <submittedName>
        <fullName evidence="1">DUF2442 domain-containing protein</fullName>
    </submittedName>
</protein>
<dbReference type="OrthoDB" id="337884at2"/>
<dbReference type="KEGG" id="spai:FPZ24_01475"/>
<dbReference type="Proteomes" id="UP000315673">
    <property type="component" value="Chromosome"/>
</dbReference>
<organism evidence="1 2">
    <name type="scientific">Sphingomonas panacisoli</name>
    <dbReference type="NCBI Taxonomy" id="1813879"/>
    <lineage>
        <taxon>Bacteria</taxon>
        <taxon>Pseudomonadati</taxon>
        <taxon>Pseudomonadota</taxon>
        <taxon>Alphaproteobacteria</taxon>
        <taxon>Sphingomonadales</taxon>
        <taxon>Sphingomonadaceae</taxon>
        <taxon>Sphingomonas</taxon>
    </lineage>
</organism>
<evidence type="ECO:0000313" key="1">
    <source>
        <dbReference type="EMBL" id="QDZ06305.1"/>
    </source>
</evidence>
<sequence>MNISAKVTDERVLDVRFDDASLIVDLMDGRTISVPLTWYPRLSKATSAQRAKWEKAGAGYGIHWPEIDEDLSTEGLLRGAPAPAKAA</sequence>
<dbReference type="RefSeq" id="WP_146569389.1">
    <property type="nucleotide sequence ID" value="NZ_CP042306.1"/>
</dbReference>
<accession>A0A5B8LEY3</accession>
<reference evidence="1 2" key="1">
    <citation type="submission" date="2019-07" db="EMBL/GenBank/DDBJ databases">
        <title>Full genome sequence of Sphingomonas sp. 4R-6-7(HKS19).</title>
        <authorList>
            <person name="Im W.-T."/>
        </authorList>
    </citation>
    <scope>NUCLEOTIDE SEQUENCE [LARGE SCALE GENOMIC DNA]</scope>
    <source>
        <strain evidence="1 2">HKS19</strain>
    </source>
</reference>
<gene>
    <name evidence="1" type="ORF">FPZ24_01475</name>
</gene>
<dbReference type="InterPro" id="IPR018841">
    <property type="entry name" value="DUF2442"/>
</dbReference>
<name>A0A5B8LEY3_9SPHN</name>
<keyword evidence="2" id="KW-1185">Reference proteome</keyword>
<dbReference type="EMBL" id="CP042306">
    <property type="protein sequence ID" value="QDZ06305.1"/>
    <property type="molecule type" value="Genomic_DNA"/>
</dbReference>
<dbReference type="AlphaFoldDB" id="A0A5B8LEY3"/>
<dbReference type="Gene3D" id="3.30.2020.40">
    <property type="entry name" value="Uncharacterised protein PF10387, DUF2442"/>
    <property type="match status" value="1"/>
</dbReference>
<dbReference type="Pfam" id="PF10387">
    <property type="entry name" value="DUF2442"/>
    <property type="match status" value="1"/>
</dbReference>
<evidence type="ECO:0000313" key="2">
    <source>
        <dbReference type="Proteomes" id="UP000315673"/>
    </source>
</evidence>